<keyword evidence="1" id="KW-0472">Membrane</keyword>
<feature type="domain" description="Acyltransferase 3" evidence="2">
    <location>
        <begin position="24"/>
        <end position="356"/>
    </location>
</feature>
<feature type="transmembrane region" description="Helical" evidence="1">
    <location>
        <begin position="335"/>
        <end position="355"/>
    </location>
</feature>
<evidence type="ECO:0000256" key="1">
    <source>
        <dbReference type="SAM" id="Phobius"/>
    </source>
</evidence>
<dbReference type="OrthoDB" id="9814807at2"/>
<dbReference type="InterPro" id="IPR002656">
    <property type="entry name" value="Acyl_transf_3_dom"/>
</dbReference>
<accession>A0A329CQ00</accession>
<feature type="transmembrane region" description="Helical" evidence="1">
    <location>
        <begin position="307"/>
        <end position="329"/>
    </location>
</feature>
<evidence type="ECO:0000313" key="3">
    <source>
        <dbReference type="EMBL" id="RAS35872.1"/>
    </source>
</evidence>
<feature type="transmembrane region" description="Helical" evidence="1">
    <location>
        <begin position="170"/>
        <end position="191"/>
    </location>
</feature>
<dbReference type="PANTHER" id="PTHR23028">
    <property type="entry name" value="ACETYLTRANSFERASE"/>
    <property type="match status" value="1"/>
</dbReference>
<protein>
    <submittedName>
        <fullName evidence="3">Peptidoglycan/LPS O-acetylase OafA/YrhL</fullName>
    </submittedName>
</protein>
<evidence type="ECO:0000313" key="4">
    <source>
        <dbReference type="Proteomes" id="UP000248918"/>
    </source>
</evidence>
<feature type="transmembrane region" description="Helical" evidence="1">
    <location>
        <begin position="54"/>
        <end position="74"/>
    </location>
</feature>
<comment type="caution">
    <text evidence="3">The sequence shown here is derived from an EMBL/GenBank/DDBJ whole genome shotgun (WGS) entry which is preliminary data.</text>
</comment>
<name>A0A329CQ00_9BURK</name>
<organism evidence="3 4">
    <name type="scientific">Paraburkholderia bryophila</name>
    <dbReference type="NCBI Taxonomy" id="420952"/>
    <lineage>
        <taxon>Bacteria</taxon>
        <taxon>Pseudomonadati</taxon>
        <taxon>Pseudomonadota</taxon>
        <taxon>Betaproteobacteria</taxon>
        <taxon>Burkholderiales</taxon>
        <taxon>Burkholderiaceae</taxon>
        <taxon>Paraburkholderia</taxon>
    </lineage>
</organism>
<dbReference type="Proteomes" id="UP000248918">
    <property type="component" value="Unassembled WGS sequence"/>
</dbReference>
<sequence length="386" mass="42328">MHLIQSNPFNERLNPVKNQRLEFANALRGVAALSVLISHYLGIFWFARPITEALINAPIADAAALPTPAIAAWLESLPIASGPFGVALFFMISGFVIPFSFERSSVAGFLIGRFFRIYPLYFAGFTVTLVAVYLSGLASGRSFPYALFHVLAHYVPGVRDLLWLPSIDGIVWTLEIELKFYLLCALLAPLLRTGSLKVFLAPVLLFCIAIAAHRQPWGTLEKTFAFDSEYMLMMFCGVAFNFYFRPHITNVMLSIIGPSCLAMFCVSMYISGDLPVRGILGYIAAFATFAVCASLSSRWPSSHTLSFFADVSYPLYVVHGVMGYAVMAHMVERNVAPSIAIACAFALSIIVAWTLHKMVEKPSHEIGKRLSQSISTGGRPGIAADS</sequence>
<gene>
    <name evidence="3" type="ORF">BX591_104202</name>
</gene>
<dbReference type="Pfam" id="PF01757">
    <property type="entry name" value="Acyl_transf_3"/>
    <property type="match status" value="1"/>
</dbReference>
<reference evidence="3 4" key="1">
    <citation type="submission" date="2018-06" db="EMBL/GenBank/DDBJ databases">
        <title>Genomic Encyclopedia of Type Strains, Phase III (KMG-III): the genomes of soil and plant-associated and newly described type strains.</title>
        <authorList>
            <person name="Whitman W."/>
        </authorList>
    </citation>
    <scope>NUCLEOTIDE SEQUENCE [LARGE SCALE GENOMIC DNA]</scope>
    <source>
        <strain evidence="3 4">LMG 23644</strain>
    </source>
</reference>
<evidence type="ECO:0000259" key="2">
    <source>
        <dbReference type="Pfam" id="PF01757"/>
    </source>
</evidence>
<keyword evidence="1" id="KW-1133">Transmembrane helix</keyword>
<dbReference type="GO" id="GO:0016747">
    <property type="term" value="F:acyltransferase activity, transferring groups other than amino-acyl groups"/>
    <property type="evidence" value="ECO:0007669"/>
    <property type="project" value="InterPro"/>
</dbReference>
<feature type="transmembrane region" description="Helical" evidence="1">
    <location>
        <begin position="26"/>
        <end position="47"/>
    </location>
</feature>
<feature type="transmembrane region" description="Helical" evidence="1">
    <location>
        <begin position="80"/>
        <end position="99"/>
    </location>
</feature>
<feature type="transmembrane region" description="Helical" evidence="1">
    <location>
        <begin position="276"/>
        <end position="295"/>
    </location>
</feature>
<dbReference type="InterPro" id="IPR050879">
    <property type="entry name" value="Acyltransferase_3"/>
</dbReference>
<feature type="transmembrane region" description="Helical" evidence="1">
    <location>
        <begin position="198"/>
        <end position="217"/>
    </location>
</feature>
<feature type="transmembrane region" description="Helical" evidence="1">
    <location>
        <begin position="120"/>
        <end position="138"/>
    </location>
</feature>
<feature type="transmembrane region" description="Helical" evidence="1">
    <location>
        <begin position="251"/>
        <end position="270"/>
    </location>
</feature>
<feature type="transmembrane region" description="Helical" evidence="1">
    <location>
        <begin position="223"/>
        <end position="244"/>
    </location>
</feature>
<dbReference type="AlphaFoldDB" id="A0A329CQ00"/>
<proteinExistence type="predicted"/>
<dbReference type="EMBL" id="QLTK01000004">
    <property type="protein sequence ID" value="RAS35872.1"/>
    <property type="molecule type" value="Genomic_DNA"/>
</dbReference>
<keyword evidence="1" id="KW-0812">Transmembrane</keyword>